<evidence type="ECO:0000313" key="3">
    <source>
        <dbReference type="Proteomes" id="UP000033562"/>
    </source>
</evidence>
<dbReference type="Proteomes" id="UP000033562">
    <property type="component" value="Unassembled WGS sequence"/>
</dbReference>
<dbReference type="RefSeq" id="WP_045808542.1">
    <property type="nucleotide sequence ID" value="NZ_LANX01000001.1"/>
</dbReference>
<feature type="region of interest" description="Disordered" evidence="1">
    <location>
        <begin position="215"/>
        <end position="306"/>
    </location>
</feature>
<dbReference type="STRING" id="1359163.NLO413_0024"/>
<gene>
    <name evidence="2" type="ORF">NLO413_0024</name>
</gene>
<protein>
    <submittedName>
        <fullName evidence="2">Uncharacterized protein</fullName>
    </submittedName>
</protein>
<feature type="compositionally biased region" description="Polar residues" evidence="1">
    <location>
        <begin position="261"/>
        <end position="306"/>
    </location>
</feature>
<organism evidence="2 3">
    <name type="scientific">Candidatus Neoehrlichia procyonis str. RAC413</name>
    <dbReference type="NCBI Taxonomy" id="1359163"/>
    <lineage>
        <taxon>Bacteria</taxon>
        <taxon>Pseudomonadati</taxon>
        <taxon>Pseudomonadota</taxon>
        <taxon>Alphaproteobacteria</taxon>
        <taxon>Rickettsiales</taxon>
        <taxon>Anaplasmataceae</taxon>
        <taxon>Candidatus Neoehrlichia</taxon>
    </lineage>
</organism>
<reference evidence="2 3" key="1">
    <citation type="submission" date="2015-02" db="EMBL/GenBank/DDBJ databases">
        <title>Genome Sequencing of Rickettsiales.</title>
        <authorList>
            <person name="Daugherty S.C."/>
            <person name="Su Q."/>
            <person name="Abolude K."/>
            <person name="Beier-Sexton M."/>
            <person name="Carlyon J.A."/>
            <person name="Carter R."/>
            <person name="Day N.P."/>
            <person name="Dumler S.J."/>
            <person name="Dyachenko V."/>
            <person name="Godinez A."/>
            <person name="Kurtti T.J."/>
            <person name="Lichay M."/>
            <person name="Mullins K.E."/>
            <person name="Ott S."/>
            <person name="Pappas-Brown V."/>
            <person name="Paris D.H."/>
            <person name="Patel P."/>
            <person name="Richards A.L."/>
            <person name="Sadzewicz L."/>
            <person name="Sears K."/>
            <person name="Seidman D."/>
            <person name="Sengamalay N."/>
            <person name="Stenos J."/>
            <person name="Tallon L.J."/>
            <person name="Vincent G."/>
            <person name="Fraser C.M."/>
            <person name="Munderloh U."/>
            <person name="Dunning-Hotopp J.C."/>
        </authorList>
    </citation>
    <scope>NUCLEOTIDE SEQUENCE [LARGE SCALE GENOMIC DNA]</scope>
    <source>
        <strain evidence="2 3">RAC413</strain>
    </source>
</reference>
<comment type="caution">
    <text evidence="2">The sequence shown here is derived from an EMBL/GenBank/DDBJ whole genome shotgun (WGS) entry which is preliminary data.</text>
</comment>
<feature type="region of interest" description="Disordered" evidence="1">
    <location>
        <begin position="377"/>
        <end position="398"/>
    </location>
</feature>
<name>A0A0F3NP44_9RICK</name>
<evidence type="ECO:0000313" key="2">
    <source>
        <dbReference type="EMBL" id="KJV68664.1"/>
    </source>
</evidence>
<keyword evidence="3" id="KW-1185">Reference proteome</keyword>
<sequence>MAINLKTMTKKVSSTLGSVLNATGAVIGSLGTPIYSKKNIATVVNYIRQVLPEPLKSYNKYFDVQILSSLHKRGFAQNQATFQNKDVISFKIPEHALSNQGVQLFATILQSDTKKATRAPYESFDPLYAALERIDDKTTRDDCSKLLQIKTILENKGGSIDVEQNGTYKQHITMYINVAGKTEKNIEDELSQIFAILRIKDKKLVKSVAKRLYQEEQQRISSPSNNNTLSEKKQSDEEQDSLSTKKDSQQQSSEQDVVSGAYQSKTHSLSQQAPENNNAVSNSLEQDVVSGTHQSRTHSLPQQASENNNALSNRDFCLANQSNLFANTSQSRSIPELCSRQEEYLHHTREDFSHLHKQILPLTQGLTGISEDTKSCSTGLLTPSPGSTSKLSSSHSLS</sequence>
<dbReference type="EMBL" id="LANX01000001">
    <property type="protein sequence ID" value="KJV68664.1"/>
    <property type="molecule type" value="Genomic_DNA"/>
</dbReference>
<proteinExistence type="predicted"/>
<dbReference type="AlphaFoldDB" id="A0A0F3NP44"/>
<evidence type="ECO:0000256" key="1">
    <source>
        <dbReference type="SAM" id="MobiDB-lite"/>
    </source>
</evidence>
<feature type="compositionally biased region" description="Polar residues" evidence="1">
    <location>
        <begin position="219"/>
        <end position="229"/>
    </location>
</feature>
<accession>A0A0F3NP44</accession>
<feature type="compositionally biased region" description="Low complexity" evidence="1">
    <location>
        <begin position="380"/>
        <end position="398"/>
    </location>
</feature>